<keyword evidence="6 8" id="KW-0368">Histidine biosynthesis</keyword>
<protein>
    <recommendedName>
        <fullName evidence="3 8">Histidinol-phosphatase</fullName>
        <shortName evidence="8">HolPase</shortName>
        <ecNumber evidence="3 8">3.1.3.15</ecNumber>
    </recommendedName>
</protein>
<sequence length="287" mass="32638">MEINIMNENFIYSNYHVHSDFCDGHNSLAEMAEAALSRDVRSLGFSSHALQQFSSEWHLRPERYDEYAAAVASLKKDYSGKMDIFLGFEADYIKGYALPDISNFSKWNPDYLIGAVHFVPGEKGCFEADASVKDFPAETLKAGCKNIKEAVAAYFETEREMLSKCTFTILAHPDLIRKQNSKEQRFDENASWYKSEVKATVKAIKKAGVCVEINTGGIARGYLNQPYPSPYFLELLCRENIPVMINTDAHRTEHITFWYDSARRYALDAGYSELAFIKEGCLSFQKI</sequence>
<dbReference type="EMBL" id="JACHFR010000002">
    <property type="protein sequence ID" value="MBB5219305.1"/>
    <property type="molecule type" value="Genomic_DNA"/>
</dbReference>
<dbReference type="GO" id="GO:0005737">
    <property type="term" value="C:cytoplasm"/>
    <property type="evidence" value="ECO:0007669"/>
    <property type="project" value="TreeGrafter"/>
</dbReference>
<comment type="similarity">
    <text evidence="2 8">Belongs to the PHP hydrolase family. HisK subfamily.</text>
</comment>
<dbReference type="NCBIfam" id="TIGR01856">
    <property type="entry name" value="hisJ_fam"/>
    <property type="match status" value="1"/>
</dbReference>
<dbReference type="CDD" id="cd12110">
    <property type="entry name" value="PHP_HisPPase_Hisj_like"/>
    <property type="match status" value="1"/>
</dbReference>
<dbReference type="KEGG" id="trc:DYE49_10255"/>
<reference evidence="10 12" key="2">
    <citation type="submission" date="2020-08" db="EMBL/GenBank/DDBJ databases">
        <title>Genomic Encyclopedia of Type Strains, Phase IV (KMG-IV): sequencing the most valuable type-strain genomes for metagenomic binning, comparative biology and taxonomic classification.</title>
        <authorList>
            <person name="Goeker M."/>
        </authorList>
    </citation>
    <scope>NUCLEOTIDE SEQUENCE [LARGE SCALE GENOMIC DNA]</scope>
    <source>
        <strain evidence="10 12">DSM 103679</strain>
    </source>
</reference>
<evidence type="ECO:0000313" key="11">
    <source>
        <dbReference type="EMBL" id="QOS40810.1"/>
    </source>
</evidence>
<dbReference type="InterPro" id="IPR004013">
    <property type="entry name" value="PHP_dom"/>
</dbReference>
<evidence type="ECO:0000313" key="13">
    <source>
        <dbReference type="Proteomes" id="UP000593591"/>
    </source>
</evidence>
<keyword evidence="12" id="KW-1185">Reference proteome</keyword>
<gene>
    <name evidence="11" type="ORF">DYE49_10255</name>
    <name evidence="10" type="ORF">HNP77_001674</name>
</gene>
<evidence type="ECO:0000313" key="12">
    <source>
        <dbReference type="Proteomes" id="UP000578697"/>
    </source>
</evidence>
<evidence type="ECO:0000259" key="9">
    <source>
        <dbReference type="Pfam" id="PF02811"/>
    </source>
</evidence>
<dbReference type="PANTHER" id="PTHR21039">
    <property type="entry name" value="HISTIDINOL PHOSPHATASE-RELATED"/>
    <property type="match status" value="1"/>
</dbReference>
<dbReference type="RefSeq" id="WP_184652718.1">
    <property type="nucleotide sequence ID" value="NZ_JACHFR010000002.1"/>
</dbReference>
<organism evidence="10 12">
    <name type="scientific">Treponema rectale</name>
    <dbReference type="NCBI Taxonomy" id="744512"/>
    <lineage>
        <taxon>Bacteria</taxon>
        <taxon>Pseudomonadati</taxon>
        <taxon>Spirochaetota</taxon>
        <taxon>Spirochaetia</taxon>
        <taxon>Spirochaetales</taxon>
        <taxon>Treponemataceae</taxon>
        <taxon>Treponema</taxon>
    </lineage>
</organism>
<dbReference type="GO" id="GO:0000105">
    <property type="term" value="P:L-histidine biosynthetic process"/>
    <property type="evidence" value="ECO:0007669"/>
    <property type="project" value="UniProtKB-UniRule"/>
</dbReference>
<feature type="domain" description="PHP" evidence="9">
    <location>
        <begin position="15"/>
        <end position="215"/>
    </location>
</feature>
<evidence type="ECO:0000256" key="3">
    <source>
        <dbReference type="ARBA" id="ARBA00013085"/>
    </source>
</evidence>
<dbReference type="UniPathway" id="UPA00031">
    <property type="reaction ID" value="UER00013"/>
</dbReference>
<accession>A0A840SEX7</accession>
<dbReference type="PANTHER" id="PTHR21039:SF0">
    <property type="entry name" value="HISTIDINOL-PHOSPHATASE"/>
    <property type="match status" value="1"/>
</dbReference>
<dbReference type="Gene3D" id="3.20.20.140">
    <property type="entry name" value="Metal-dependent hydrolases"/>
    <property type="match status" value="1"/>
</dbReference>
<comment type="pathway">
    <text evidence="1 8">Amino-acid biosynthesis; L-histidine biosynthesis; L-histidine from 5-phospho-alpha-D-ribose 1-diphosphate: step 8/9.</text>
</comment>
<dbReference type="Proteomes" id="UP000593591">
    <property type="component" value="Chromosome"/>
</dbReference>
<dbReference type="InterPro" id="IPR010140">
    <property type="entry name" value="Histidinol_P_phosphatase_HisJ"/>
</dbReference>
<evidence type="ECO:0000256" key="8">
    <source>
        <dbReference type="RuleBase" id="RU366003"/>
    </source>
</evidence>
<dbReference type="Proteomes" id="UP000578697">
    <property type="component" value="Unassembled WGS sequence"/>
</dbReference>
<dbReference type="InterPro" id="IPR016195">
    <property type="entry name" value="Pol/histidinol_Pase-like"/>
</dbReference>
<dbReference type="GO" id="GO:0004401">
    <property type="term" value="F:histidinol-phosphatase activity"/>
    <property type="evidence" value="ECO:0007669"/>
    <property type="project" value="UniProtKB-UniRule"/>
</dbReference>
<evidence type="ECO:0000256" key="5">
    <source>
        <dbReference type="ARBA" id="ARBA00022801"/>
    </source>
</evidence>
<reference evidence="11 13" key="1">
    <citation type="submission" date="2018-08" db="EMBL/GenBank/DDBJ databases">
        <title>The first complete genome of Treponema rectale (CHPAT), a commensal spirochete of the bovine rectum.</title>
        <authorList>
            <person name="Staton G.J."/>
            <person name="Clegg S.R."/>
            <person name="Carter S.D."/>
            <person name="Radford A.D."/>
            <person name="Darby A."/>
            <person name="Hall N."/>
            <person name="Birtles R.J."/>
            <person name="Evans N.J."/>
        </authorList>
    </citation>
    <scope>NUCLEOTIDE SEQUENCE [LARGE SCALE GENOMIC DNA]</scope>
    <source>
        <strain evidence="11 13">CHPA</strain>
    </source>
</reference>
<dbReference type="EMBL" id="CP031517">
    <property type="protein sequence ID" value="QOS40810.1"/>
    <property type="molecule type" value="Genomic_DNA"/>
</dbReference>
<dbReference type="EC" id="3.1.3.15" evidence="3 8"/>
<name>A0A840SEX7_9SPIR</name>
<evidence type="ECO:0000256" key="4">
    <source>
        <dbReference type="ARBA" id="ARBA00022605"/>
    </source>
</evidence>
<keyword evidence="4 8" id="KW-0028">Amino-acid biosynthesis</keyword>
<dbReference type="AlphaFoldDB" id="A0A840SEX7"/>
<comment type="catalytic activity">
    <reaction evidence="7 8">
        <text>L-histidinol phosphate + H2O = L-histidinol + phosphate</text>
        <dbReference type="Rhea" id="RHEA:14465"/>
        <dbReference type="ChEBI" id="CHEBI:15377"/>
        <dbReference type="ChEBI" id="CHEBI:43474"/>
        <dbReference type="ChEBI" id="CHEBI:57699"/>
        <dbReference type="ChEBI" id="CHEBI:57980"/>
        <dbReference type="EC" id="3.1.3.15"/>
    </reaction>
</comment>
<proteinExistence type="inferred from homology"/>
<evidence type="ECO:0000256" key="1">
    <source>
        <dbReference type="ARBA" id="ARBA00004970"/>
    </source>
</evidence>
<dbReference type="SUPFAM" id="SSF89550">
    <property type="entry name" value="PHP domain-like"/>
    <property type="match status" value="1"/>
</dbReference>
<evidence type="ECO:0000313" key="10">
    <source>
        <dbReference type="EMBL" id="MBB5219305.1"/>
    </source>
</evidence>
<dbReference type="Pfam" id="PF02811">
    <property type="entry name" value="PHP"/>
    <property type="match status" value="1"/>
</dbReference>
<keyword evidence="5 8" id="KW-0378">Hydrolase</keyword>
<evidence type="ECO:0000256" key="2">
    <source>
        <dbReference type="ARBA" id="ARBA00009152"/>
    </source>
</evidence>
<evidence type="ECO:0000256" key="6">
    <source>
        <dbReference type="ARBA" id="ARBA00023102"/>
    </source>
</evidence>
<evidence type="ECO:0000256" key="7">
    <source>
        <dbReference type="ARBA" id="ARBA00049158"/>
    </source>
</evidence>